<comment type="caution">
    <text evidence="2">The sequence shown here is derived from an EMBL/GenBank/DDBJ whole genome shotgun (WGS) entry which is preliminary data.</text>
</comment>
<feature type="domain" description="DUF559" evidence="1">
    <location>
        <begin position="4"/>
        <end position="109"/>
    </location>
</feature>
<dbReference type="InterPro" id="IPR047216">
    <property type="entry name" value="Endonuclease_DUF559_bact"/>
</dbReference>
<evidence type="ECO:0000313" key="3">
    <source>
        <dbReference type="Proteomes" id="UP000230935"/>
    </source>
</evidence>
<name>A0A2H0W2F4_9BACT</name>
<dbReference type="GO" id="GO:0008168">
    <property type="term" value="F:methyltransferase activity"/>
    <property type="evidence" value="ECO:0007669"/>
    <property type="project" value="UniProtKB-KW"/>
</dbReference>
<reference evidence="3" key="1">
    <citation type="submission" date="2017-09" db="EMBL/GenBank/DDBJ databases">
        <title>Depth-based differentiation of microbial function through sediment-hosted aquifers and enrichment of novel symbionts in the deep terrestrial subsurface.</title>
        <authorList>
            <person name="Probst A.J."/>
            <person name="Ladd B."/>
            <person name="Jarett J.K."/>
            <person name="Geller-Mcgrath D.E."/>
            <person name="Sieber C.M.K."/>
            <person name="Emerson J.B."/>
            <person name="Anantharaman K."/>
            <person name="Thomas B.C."/>
            <person name="Malmstrom R."/>
            <person name="Stieglmeier M."/>
            <person name="Klingl A."/>
            <person name="Woyke T."/>
            <person name="Ryan C.M."/>
            <person name="Banfield J.F."/>
        </authorList>
    </citation>
    <scope>NUCLEOTIDE SEQUENCE [LARGE SCALE GENOMIC DNA]</scope>
</reference>
<keyword evidence="2" id="KW-0489">Methyltransferase</keyword>
<accession>A0A2H0W2F4</accession>
<dbReference type="EMBL" id="PEZZ01000004">
    <property type="protein sequence ID" value="PIS05552.1"/>
    <property type="molecule type" value="Genomic_DNA"/>
</dbReference>
<gene>
    <name evidence="2" type="ORF">COT81_00550</name>
</gene>
<evidence type="ECO:0000313" key="2">
    <source>
        <dbReference type="EMBL" id="PIS05552.1"/>
    </source>
</evidence>
<dbReference type="SUPFAM" id="SSF52980">
    <property type="entry name" value="Restriction endonuclease-like"/>
    <property type="match status" value="1"/>
</dbReference>
<dbReference type="CDD" id="cd01038">
    <property type="entry name" value="Endonuclease_DUF559"/>
    <property type="match status" value="1"/>
</dbReference>
<dbReference type="PANTHER" id="PTHR38590">
    <property type="entry name" value="BLL0828 PROTEIN"/>
    <property type="match status" value="1"/>
</dbReference>
<dbReference type="GO" id="GO:0032259">
    <property type="term" value="P:methylation"/>
    <property type="evidence" value="ECO:0007669"/>
    <property type="project" value="UniProtKB-KW"/>
</dbReference>
<dbReference type="InterPro" id="IPR007569">
    <property type="entry name" value="DUF559"/>
</dbReference>
<organism evidence="2 3">
    <name type="scientific">Candidatus Buchananbacteria bacterium CG10_big_fil_rev_8_21_14_0_10_42_9</name>
    <dbReference type="NCBI Taxonomy" id="1974526"/>
    <lineage>
        <taxon>Bacteria</taxon>
        <taxon>Candidatus Buchananiibacteriota</taxon>
    </lineage>
</organism>
<dbReference type="PANTHER" id="PTHR38590:SF1">
    <property type="entry name" value="BLL0828 PROTEIN"/>
    <property type="match status" value="1"/>
</dbReference>
<sequence>MKAIKNITRALRKNQTPWESRLWRVLRNRQVNNLKFRRQCNIGPYIVDFCCYEKKLIVELDGSQHLGSENRGRDQERDSFLRDKGFQVIRFHNNEINENLEGVVETIINF</sequence>
<dbReference type="Proteomes" id="UP000230935">
    <property type="component" value="Unassembled WGS sequence"/>
</dbReference>
<protein>
    <submittedName>
        <fullName evidence="2">DNA (Cytosine-5-)-methyltransferase</fullName>
    </submittedName>
</protein>
<proteinExistence type="predicted"/>
<dbReference type="Pfam" id="PF04480">
    <property type="entry name" value="DUF559"/>
    <property type="match status" value="1"/>
</dbReference>
<dbReference type="InterPro" id="IPR011335">
    <property type="entry name" value="Restrct_endonuc-II-like"/>
</dbReference>
<dbReference type="AlphaFoldDB" id="A0A2H0W2F4"/>
<dbReference type="Gene3D" id="3.40.960.10">
    <property type="entry name" value="VSR Endonuclease"/>
    <property type="match status" value="1"/>
</dbReference>
<evidence type="ECO:0000259" key="1">
    <source>
        <dbReference type="Pfam" id="PF04480"/>
    </source>
</evidence>
<keyword evidence="2" id="KW-0808">Transferase</keyword>